<reference evidence="2" key="2">
    <citation type="journal article" date="2015" name="Fish Shellfish Immunol.">
        <title>Early steps in the European eel (Anguilla anguilla)-Vibrio vulnificus interaction in the gills: Role of the RtxA13 toxin.</title>
        <authorList>
            <person name="Callol A."/>
            <person name="Pajuelo D."/>
            <person name="Ebbesson L."/>
            <person name="Teles M."/>
            <person name="MacKenzie S."/>
            <person name="Amaro C."/>
        </authorList>
    </citation>
    <scope>NUCLEOTIDE SEQUENCE</scope>
</reference>
<name>A0A0E9X1S2_ANGAN</name>
<dbReference type="AlphaFoldDB" id="A0A0E9X1S2"/>
<protein>
    <submittedName>
        <fullName evidence="2">Uncharacterized protein</fullName>
    </submittedName>
</protein>
<feature type="signal peptide" evidence="1">
    <location>
        <begin position="1"/>
        <end position="21"/>
    </location>
</feature>
<keyword evidence="1" id="KW-0732">Signal</keyword>
<proteinExistence type="predicted"/>
<dbReference type="EMBL" id="GBXM01011890">
    <property type="protein sequence ID" value="JAH96687.1"/>
    <property type="molecule type" value="Transcribed_RNA"/>
</dbReference>
<reference evidence="2" key="1">
    <citation type="submission" date="2014-11" db="EMBL/GenBank/DDBJ databases">
        <authorList>
            <person name="Amaro Gonzalez C."/>
        </authorList>
    </citation>
    <scope>NUCLEOTIDE SEQUENCE</scope>
</reference>
<sequence length="114" mass="12702">MLHLCFHYAQMWATWWCTVTSQQGFESWPGPFCVEFACSPCVCGVSSRYSSFLPQLKDMQIRLMTSPACIPASRPVHAGTGSSAPTTLTRNKQVLIMDGYSDVHMIHAGFCFDT</sequence>
<organism evidence="2">
    <name type="scientific">Anguilla anguilla</name>
    <name type="common">European freshwater eel</name>
    <name type="synonym">Muraena anguilla</name>
    <dbReference type="NCBI Taxonomy" id="7936"/>
    <lineage>
        <taxon>Eukaryota</taxon>
        <taxon>Metazoa</taxon>
        <taxon>Chordata</taxon>
        <taxon>Craniata</taxon>
        <taxon>Vertebrata</taxon>
        <taxon>Euteleostomi</taxon>
        <taxon>Actinopterygii</taxon>
        <taxon>Neopterygii</taxon>
        <taxon>Teleostei</taxon>
        <taxon>Anguilliformes</taxon>
        <taxon>Anguillidae</taxon>
        <taxon>Anguilla</taxon>
    </lineage>
</organism>
<feature type="chain" id="PRO_5002434727" evidence="1">
    <location>
        <begin position="22"/>
        <end position="114"/>
    </location>
</feature>
<accession>A0A0E9X1S2</accession>
<evidence type="ECO:0000313" key="2">
    <source>
        <dbReference type="EMBL" id="JAH96687.1"/>
    </source>
</evidence>
<evidence type="ECO:0000256" key="1">
    <source>
        <dbReference type="SAM" id="SignalP"/>
    </source>
</evidence>